<feature type="domain" description="Riboflavin kinase" evidence="15">
    <location>
        <begin position="169"/>
        <end position="295"/>
    </location>
</feature>
<protein>
    <recommendedName>
        <fullName evidence="14">Riboflavin biosynthesis protein</fullName>
    </recommendedName>
    <domain>
        <recommendedName>
            <fullName evidence="14">Riboflavin kinase</fullName>
            <ecNumber evidence="14">2.7.1.26</ecNumber>
        </recommendedName>
        <alternativeName>
            <fullName evidence="14">Flavokinase</fullName>
        </alternativeName>
    </domain>
    <domain>
        <recommendedName>
            <fullName evidence="14">FMN adenylyltransferase</fullName>
            <ecNumber evidence="14">2.7.7.2</ecNumber>
        </recommendedName>
        <alternativeName>
            <fullName evidence="14">FAD pyrophosphorylase</fullName>
        </alternativeName>
        <alternativeName>
            <fullName evidence="14">FAD synthase</fullName>
        </alternativeName>
    </domain>
</protein>
<dbReference type="SUPFAM" id="SSF52374">
    <property type="entry name" value="Nucleotidylyl transferase"/>
    <property type="match status" value="1"/>
</dbReference>
<dbReference type="GO" id="GO:0003919">
    <property type="term" value="F:FMN adenylyltransferase activity"/>
    <property type="evidence" value="ECO:0007669"/>
    <property type="project" value="UniProtKB-UniRule"/>
</dbReference>
<reference evidence="16" key="1">
    <citation type="submission" date="2022-12" db="EMBL/GenBank/DDBJ databases">
        <title>Paraconexibacter alkalitolerans sp. nov. and Baekduia alba sp. nov., isolated from soil and emended description of the genera Paraconexibacter (Chun et al., 2020) and Baekduia (An et al., 2020).</title>
        <authorList>
            <person name="Vieira S."/>
            <person name="Huber K.J."/>
            <person name="Geppert A."/>
            <person name="Wolf J."/>
            <person name="Neumann-Schaal M."/>
            <person name="Muesken M."/>
            <person name="Overmann J."/>
        </authorList>
    </citation>
    <scope>NUCLEOTIDE SEQUENCE</scope>
    <source>
        <strain evidence="16">AEG42_29</strain>
    </source>
</reference>
<keyword evidence="8 14" id="KW-0418">Kinase</keyword>
<dbReference type="InterPro" id="IPR023468">
    <property type="entry name" value="Riboflavin_kinase"/>
</dbReference>
<name>A0AAU7AVX6_9ACTN</name>
<dbReference type="GO" id="GO:0008531">
    <property type="term" value="F:riboflavin kinase activity"/>
    <property type="evidence" value="ECO:0007669"/>
    <property type="project" value="UniProtKB-UniRule"/>
</dbReference>
<evidence type="ECO:0000256" key="8">
    <source>
        <dbReference type="ARBA" id="ARBA00022777"/>
    </source>
</evidence>
<keyword evidence="9 14" id="KW-0274">FAD</keyword>
<dbReference type="Pfam" id="PF06574">
    <property type="entry name" value="FAD_syn"/>
    <property type="match status" value="1"/>
</dbReference>
<evidence type="ECO:0000256" key="6">
    <source>
        <dbReference type="ARBA" id="ARBA00022695"/>
    </source>
</evidence>
<gene>
    <name evidence="16" type="primary">ribF</name>
    <name evidence="16" type="ORF">DSM112329_02616</name>
</gene>
<dbReference type="GO" id="GO:0006747">
    <property type="term" value="P:FAD biosynthetic process"/>
    <property type="evidence" value="ECO:0007669"/>
    <property type="project" value="UniProtKB-UniRule"/>
</dbReference>
<dbReference type="EC" id="2.7.7.2" evidence="14"/>
<dbReference type="NCBIfam" id="NF004160">
    <property type="entry name" value="PRK05627.1-3"/>
    <property type="match status" value="1"/>
</dbReference>
<dbReference type="PANTHER" id="PTHR22749:SF6">
    <property type="entry name" value="RIBOFLAVIN KINASE"/>
    <property type="match status" value="1"/>
</dbReference>
<comment type="pathway">
    <text evidence="1 14">Cofactor biosynthesis; FAD biosynthesis; FAD from FMN: step 1/1.</text>
</comment>
<evidence type="ECO:0000313" key="16">
    <source>
        <dbReference type="EMBL" id="XAY05758.1"/>
    </source>
</evidence>
<dbReference type="AlphaFoldDB" id="A0AAU7AVX6"/>
<keyword evidence="10 14" id="KW-0067">ATP-binding</keyword>
<dbReference type="GO" id="GO:0005524">
    <property type="term" value="F:ATP binding"/>
    <property type="evidence" value="ECO:0007669"/>
    <property type="project" value="UniProtKB-UniRule"/>
</dbReference>
<evidence type="ECO:0000256" key="13">
    <source>
        <dbReference type="ARBA" id="ARBA00049494"/>
    </source>
</evidence>
<dbReference type="SMART" id="SM00904">
    <property type="entry name" value="Flavokinase"/>
    <property type="match status" value="1"/>
</dbReference>
<keyword evidence="5 14" id="KW-0808">Transferase</keyword>
<comment type="catalytic activity">
    <reaction evidence="12 14">
        <text>riboflavin + ATP = FMN + ADP + H(+)</text>
        <dbReference type="Rhea" id="RHEA:14357"/>
        <dbReference type="ChEBI" id="CHEBI:15378"/>
        <dbReference type="ChEBI" id="CHEBI:30616"/>
        <dbReference type="ChEBI" id="CHEBI:57986"/>
        <dbReference type="ChEBI" id="CHEBI:58210"/>
        <dbReference type="ChEBI" id="CHEBI:456216"/>
        <dbReference type="EC" id="2.7.1.26"/>
    </reaction>
</comment>
<dbReference type="EMBL" id="CP114014">
    <property type="protein sequence ID" value="XAY05758.1"/>
    <property type="molecule type" value="Genomic_DNA"/>
</dbReference>
<evidence type="ECO:0000256" key="7">
    <source>
        <dbReference type="ARBA" id="ARBA00022741"/>
    </source>
</evidence>
<evidence type="ECO:0000256" key="11">
    <source>
        <dbReference type="ARBA" id="ARBA00023268"/>
    </source>
</evidence>
<dbReference type="NCBIfam" id="TIGR00083">
    <property type="entry name" value="ribF"/>
    <property type="match status" value="1"/>
</dbReference>
<keyword evidence="11" id="KW-0511">Multifunctional enzyme</keyword>
<dbReference type="PIRSF" id="PIRSF004491">
    <property type="entry name" value="FAD_Synth"/>
    <property type="match status" value="1"/>
</dbReference>
<evidence type="ECO:0000256" key="3">
    <source>
        <dbReference type="ARBA" id="ARBA00022630"/>
    </source>
</evidence>
<dbReference type="PANTHER" id="PTHR22749">
    <property type="entry name" value="RIBOFLAVIN KINASE/FMN ADENYLYLTRANSFERASE"/>
    <property type="match status" value="1"/>
</dbReference>
<evidence type="ECO:0000256" key="5">
    <source>
        <dbReference type="ARBA" id="ARBA00022679"/>
    </source>
</evidence>
<comment type="similarity">
    <text evidence="14">Belongs to the ribF family.</text>
</comment>
<dbReference type="InterPro" id="IPR014729">
    <property type="entry name" value="Rossmann-like_a/b/a_fold"/>
</dbReference>
<dbReference type="Gene3D" id="2.40.30.30">
    <property type="entry name" value="Riboflavin kinase-like"/>
    <property type="match status" value="1"/>
</dbReference>
<dbReference type="EC" id="2.7.1.26" evidence="14"/>
<dbReference type="InterPro" id="IPR023465">
    <property type="entry name" value="Riboflavin_kinase_dom_sf"/>
</dbReference>
<evidence type="ECO:0000256" key="2">
    <source>
        <dbReference type="ARBA" id="ARBA00005201"/>
    </source>
</evidence>
<dbReference type="Gene3D" id="3.40.50.620">
    <property type="entry name" value="HUPs"/>
    <property type="match status" value="1"/>
</dbReference>
<evidence type="ECO:0000256" key="1">
    <source>
        <dbReference type="ARBA" id="ARBA00004726"/>
    </source>
</evidence>
<proteinExistence type="inferred from homology"/>
<comment type="pathway">
    <text evidence="2 14">Cofactor biosynthesis; FMN biosynthesis; FMN from riboflavin (ATP route): step 1/1.</text>
</comment>
<accession>A0AAU7AVX6</accession>
<evidence type="ECO:0000256" key="10">
    <source>
        <dbReference type="ARBA" id="ARBA00022840"/>
    </source>
</evidence>
<keyword evidence="6 14" id="KW-0548">Nucleotidyltransferase</keyword>
<evidence type="ECO:0000259" key="15">
    <source>
        <dbReference type="SMART" id="SM00904"/>
    </source>
</evidence>
<evidence type="ECO:0000256" key="4">
    <source>
        <dbReference type="ARBA" id="ARBA00022643"/>
    </source>
</evidence>
<dbReference type="Pfam" id="PF01687">
    <property type="entry name" value="Flavokinase"/>
    <property type="match status" value="1"/>
</dbReference>
<evidence type="ECO:0000256" key="9">
    <source>
        <dbReference type="ARBA" id="ARBA00022827"/>
    </source>
</evidence>
<dbReference type="InterPro" id="IPR015864">
    <property type="entry name" value="FAD_synthase"/>
</dbReference>
<keyword evidence="3 14" id="KW-0285">Flavoprotein</keyword>
<dbReference type="SUPFAM" id="SSF82114">
    <property type="entry name" value="Riboflavin kinase-like"/>
    <property type="match status" value="1"/>
</dbReference>
<dbReference type="GO" id="GO:0009231">
    <property type="term" value="P:riboflavin biosynthetic process"/>
    <property type="evidence" value="ECO:0007669"/>
    <property type="project" value="InterPro"/>
</dbReference>
<keyword evidence="7 14" id="KW-0547">Nucleotide-binding</keyword>
<dbReference type="KEGG" id="parq:DSM112329_02616"/>
<dbReference type="CDD" id="cd02064">
    <property type="entry name" value="FAD_synthetase_N"/>
    <property type="match status" value="1"/>
</dbReference>
<comment type="catalytic activity">
    <reaction evidence="13 14">
        <text>FMN + ATP + H(+) = FAD + diphosphate</text>
        <dbReference type="Rhea" id="RHEA:17237"/>
        <dbReference type="ChEBI" id="CHEBI:15378"/>
        <dbReference type="ChEBI" id="CHEBI:30616"/>
        <dbReference type="ChEBI" id="CHEBI:33019"/>
        <dbReference type="ChEBI" id="CHEBI:57692"/>
        <dbReference type="ChEBI" id="CHEBI:58210"/>
        <dbReference type="EC" id="2.7.7.2"/>
    </reaction>
</comment>
<evidence type="ECO:0000256" key="12">
    <source>
        <dbReference type="ARBA" id="ARBA00047880"/>
    </source>
</evidence>
<organism evidence="16">
    <name type="scientific">Paraconexibacter sp. AEG42_29</name>
    <dbReference type="NCBI Taxonomy" id="2997339"/>
    <lineage>
        <taxon>Bacteria</taxon>
        <taxon>Bacillati</taxon>
        <taxon>Actinomycetota</taxon>
        <taxon>Thermoleophilia</taxon>
        <taxon>Solirubrobacterales</taxon>
        <taxon>Paraconexibacteraceae</taxon>
        <taxon>Paraconexibacter</taxon>
    </lineage>
</organism>
<dbReference type="RefSeq" id="WP_354702260.1">
    <property type="nucleotide sequence ID" value="NZ_CP114014.1"/>
</dbReference>
<evidence type="ECO:0000256" key="14">
    <source>
        <dbReference type="PIRNR" id="PIRNR004491"/>
    </source>
</evidence>
<keyword evidence="4 14" id="KW-0288">FMN</keyword>
<dbReference type="GO" id="GO:0009398">
    <property type="term" value="P:FMN biosynthetic process"/>
    <property type="evidence" value="ECO:0007669"/>
    <property type="project" value="UniProtKB-UniRule"/>
</dbReference>
<sequence length="300" mass="32442">MTATIVPIEQVTPRPRRVAVGSFDGVHRGHRAVIEGSDTVLTFSPHPVSVISPGAVPKLLTTLQRKAELVGDLGVKELVVIPFDAAFAAQTAQEFIDEILVGKLGATDVAVGENFRFGHKAVGSPDLLRADSRFQTREIPLLEADAEVISSSHIRGLIMGGAVEYADTLLGYTFAVDGPVTHGEERGRTLNFPTANLVPDDAYVTPAHGVYASYARTADGAWHAAATSIGVRPQFQTGLGVLIEAFLLDFTGDLYDQPLRIEFLKRLRGEKRFESVDALLAQMARDVEDTRAFASLPRRP</sequence>
<dbReference type="InterPro" id="IPR002606">
    <property type="entry name" value="Riboflavin_kinase_bac"/>
</dbReference>
<dbReference type="InterPro" id="IPR015865">
    <property type="entry name" value="Riboflavin_kinase_bac/euk"/>
</dbReference>